<evidence type="ECO:0000256" key="2">
    <source>
        <dbReference type="ARBA" id="ARBA00023157"/>
    </source>
</evidence>
<evidence type="ECO:0000256" key="1">
    <source>
        <dbReference type="ARBA" id="ARBA00022729"/>
    </source>
</evidence>
<evidence type="ECO:0000313" key="9">
    <source>
        <dbReference type="EMBL" id="KYP73215.1"/>
    </source>
</evidence>
<feature type="transmembrane region" description="Helical" evidence="7">
    <location>
        <begin position="158"/>
        <end position="175"/>
    </location>
</feature>
<dbReference type="Gramene" id="C.cajan_05689.t">
    <property type="protein sequence ID" value="C.cajan_05689.t"/>
    <property type="gene ID" value="C.cajan_05689"/>
</dbReference>
<protein>
    <submittedName>
        <fullName evidence="9">Lamin-like protein</fullName>
    </submittedName>
</protein>
<keyword evidence="7" id="KW-1133">Transmembrane helix</keyword>
<dbReference type="PROSITE" id="PS51485">
    <property type="entry name" value="PHYTOCYANIN"/>
    <property type="match status" value="1"/>
</dbReference>
<evidence type="ECO:0000256" key="4">
    <source>
        <dbReference type="ARBA" id="ARBA00035011"/>
    </source>
</evidence>
<organism evidence="9 10">
    <name type="scientific">Cajanus cajan</name>
    <name type="common">Pigeon pea</name>
    <name type="synonym">Cajanus indicus</name>
    <dbReference type="NCBI Taxonomy" id="3821"/>
    <lineage>
        <taxon>Eukaryota</taxon>
        <taxon>Viridiplantae</taxon>
        <taxon>Streptophyta</taxon>
        <taxon>Embryophyta</taxon>
        <taxon>Tracheophyta</taxon>
        <taxon>Spermatophyta</taxon>
        <taxon>Magnoliopsida</taxon>
        <taxon>eudicotyledons</taxon>
        <taxon>Gunneridae</taxon>
        <taxon>Pentapetalae</taxon>
        <taxon>rosids</taxon>
        <taxon>fabids</taxon>
        <taxon>Fabales</taxon>
        <taxon>Fabaceae</taxon>
        <taxon>Papilionoideae</taxon>
        <taxon>50 kb inversion clade</taxon>
        <taxon>NPAAA clade</taxon>
        <taxon>indigoferoid/millettioid clade</taxon>
        <taxon>Phaseoleae</taxon>
        <taxon>Cajanus</taxon>
    </lineage>
</organism>
<evidence type="ECO:0000256" key="7">
    <source>
        <dbReference type="SAM" id="Phobius"/>
    </source>
</evidence>
<feature type="region of interest" description="Disordered" evidence="6">
    <location>
        <begin position="129"/>
        <end position="148"/>
    </location>
</feature>
<dbReference type="Proteomes" id="UP000075243">
    <property type="component" value="Chromosome 2"/>
</dbReference>
<keyword evidence="7" id="KW-0812">Transmembrane</keyword>
<feature type="transmembrane region" description="Helical" evidence="7">
    <location>
        <begin position="6"/>
        <end position="22"/>
    </location>
</feature>
<dbReference type="EMBL" id="CM003604">
    <property type="protein sequence ID" value="KYP73215.1"/>
    <property type="molecule type" value="Genomic_DNA"/>
</dbReference>
<dbReference type="GO" id="GO:0005886">
    <property type="term" value="C:plasma membrane"/>
    <property type="evidence" value="ECO:0007669"/>
    <property type="project" value="TreeGrafter"/>
</dbReference>
<feature type="domain" description="Phytocyanin" evidence="8">
    <location>
        <begin position="25"/>
        <end position="126"/>
    </location>
</feature>
<reference evidence="9 10" key="1">
    <citation type="journal article" date="2012" name="Nat. Biotechnol.">
        <title>Draft genome sequence of pigeonpea (Cajanus cajan), an orphan legume crop of resource-poor farmers.</title>
        <authorList>
            <person name="Varshney R.K."/>
            <person name="Chen W."/>
            <person name="Li Y."/>
            <person name="Bharti A.K."/>
            <person name="Saxena R.K."/>
            <person name="Schlueter J.A."/>
            <person name="Donoghue M.T."/>
            <person name="Azam S."/>
            <person name="Fan G."/>
            <person name="Whaley A.M."/>
            <person name="Farmer A.D."/>
            <person name="Sheridan J."/>
            <person name="Iwata A."/>
            <person name="Tuteja R."/>
            <person name="Penmetsa R.V."/>
            <person name="Wu W."/>
            <person name="Upadhyaya H.D."/>
            <person name="Yang S.P."/>
            <person name="Shah T."/>
            <person name="Saxena K.B."/>
            <person name="Michael T."/>
            <person name="McCombie W.R."/>
            <person name="Yang B."/>
            <person name="Zhang G."/>
            <person name="Yang H."/>
            <person name="Wang J."/>
            <person name="Spillane C."/>
            <person name="Cook D.R."/>
            <person name="May G.D."/>
            <person name="Xu X."/>
            <person name="Jackson S.A."/>
        </authorList>
    </citation>
    <scope>NUCLEOTIDE SEQUENCE [LARGE SCALE GENOMIC DNA]</scope>
    <source>
        <strain evidence="10">cv. Asha</strain>
    </source>
</reference>
<dbReference type="PANTHER" id="PTHR33021:SF482">
    <property type="entry name" value="EARLY NODULIN-LIKE PROTEIN"/>
    <property type="match status" value="1"/>
</dbReference>
<keyword evidence="2" id="KW-1015">Disulfide bond</keyword>
<sequence length="177" mass="19867">MEILSLKKMVLIIMMMVLLNIVKSELHYVGGDKTSWGPKVNLTEWSSHEHFHLDDWLYFGYDRHMFNVLEVNKTSYENCIDTGFIKNISRGAGRDVFQLKEMKTYYFLTGGGYCWQGMKVAVDVTDGVDGPASSPSPGNAAPAPSPTSDASGIQFNQILLLFIFALMWGVSSNYISY</sequence>
<dbReference type="InterPro" id="IPR003245">
    <property type="entry name" value="Phytocyanin_dom"/>
</dbReference>
<dbReference type="GO" id="GO:0009055">
    <property type="term" value="F:electron transfer activity"/>
    <property type="evidence" value="ECO:0007669"/>
    <property type="project" value="InterPro"/>
</dbReference>
<comment type="function">
    <text evidence="5">May act as a carbohydrate transporter.</text>
</comment>
<keyword evidence="10" id="KW-1185">Reference proteome</keyword>
<keyword evidence="1" id="KW-0732">Signal</keyword>
<gene>
    <name evidence="9" type="ORF">KK1_005830</name>
</gene>
<comment type="similarity">
    <text evidence="4">Belongs to the early nodulin-like (ENODL) family.</text>
</comment>
<dbReference type="InterPro" id="IPR039391">
    <property type="entry name" value="Phytocyanin-like"/>
</dbReference>
<feature type="compositionally biased region" description="Low complexity" evidence="6">
    <location>
        <begin position="130"/>
        <end position="148"/>
    </location>
</feature>
<keyword evidence="3" id="KW-0325">Glycoprotein</keyword>
<dbReference type="FunFam" id="2.60.40.420:FF:000018">
    <property type="entry name" value="Lamin-like protein"/>
    <property type="match status" value="1"/>
</dbReference>
<keyword evidence="7" id="KW-0472">Membrane</keyword>
<dbReference type="Pfam" id="PF02298">
    <property type="entry name" value="Cu_bind_like"/>
    <property type="match status" value="1"/>
</dbReference>
<dbReference type="Gene3D" id="2.60.40.420">
    <property type="entry name" value="Cupredoxins - blue copper proteins"/>
    <property type="match status" value="1"/>
</dbReference>
<dbReference type="AlphaFoldDB" id="A0A151U1Q4"/>
<evidence type="ECO:0000256" key="3">
    <source>
        <dbReference type="ARBA" id="ARBA00023180"/>
    </source>
</evidence>
<dbReference type="STRING" id="3821.A0A151U1Q4"/>
<accession>A0A151U1Q4</accession>
<dbReference type="OMA" id="HEHFHLE"/>
<evidence type="ECO:0000256" key="5">
    <source>
        <dbReference type="ARBA" id="ARBA00037626"/>
    </source>
</evidence>
<evidence type="ECO:0000259" key="8">
    <source>
        <dbReference type="PROSITE" id="PS51485"/>
    </source>
</evidence>
<evidence type="ECO:0000256" key="6">
    <source>
        <dbReference type="SAM" id="MobiDB-lite"/>
    </source>
</evidence>
<name>A0A151U1Q4_CAJCA</name>
<proteinExistence type="inferred from homology"/>
<dbReference type="InterPro" id="IPR008972">
    <property type="entry name" value="Cupredoxin"/>
</dbReference>
<evidence type="ECO:0000313" key="10">
    <source>
        <dbReference type="Proteomes" id="UP000075243"/>
    </source>
</evidence>
<dbReference type="PANTHER" id="PTHR33021">
    <property type="entry name" value="BLUE COPPER PROTEIN"/>
    <property type="match status" value="1"/>
</dbReference>
<dbReference type="SUPFAM" id="SSF49503">
    <property type="entry name" value="Cupredoxins"/>
    <property type="match status" value="1"/>
</dbReference>